<dbReference type="Proteomes" id="UP000733611">
    <property type="component" value="Unassembled WGS sequence"/>
</dbReference>
<evidence type="ECO:0000259" key="3">
    <source>
        <dbReference type="Pfam" id="PF10881"/>
    </source>
</evidence>
<proteinExistence type="predicted"/>
<feature type="transmembrane region" description="Helical" evidence="2">
    <location>
        <begin position="12"/>
        <end position="37"/>
    </location>
</feature>
<dbReference type="InterPro" id="IPR024402">
    <property type="entry name" value="DUF2726"/>
</dbReference>
<feature type="compositionally biased region" description="Low complexity" evidence="1">
    <location>
        <begin position="45"/>
        <end position="54"/>
    </location>
</feature>
<gene>
    <name evidence="4" type="ORF">H9847_05235</name>
</gene>
<comment type="caution">
    <text evidence="4">The sequence shown here is derived from an EMBL/GenBank/DDBJ whole genome shotgun (WGS) entry which is preliminary data.</text>
</comment>
<feature type="domain" description="DUF2726" evidence="3">
    <location>
        <begin position="181"/>
        <end position="290"/>
    </location>
</feature>
<reference evidence="4" key="1">
    <citation type="journal article" date="2021" name="PeerJ">
        <title>Extensive microbial diversity within the chicken gut microbiome revealed by metagenomics and culture.</title>
        <authorList>
            <person name="Gilroy R."/>
            <person name="Ravi A."/>
            <person name="Getino M."/>
            <person name="Pursley I."/>
            <person name="Horton D.L."/>
            <person name="Alikhan N.F."/>
            <person name="Baker D."/>
            <person name="Gharbi K."/>
            <person name="Hall N."/>
            <person name="Watson M."/>
            <person name="Adriaenssens E.M."/>
            <person name="Foster-Nyarko E."/>
            <person name="Jarju S."/>
            <person name="Secka A."/>
            <person name="Antonio M."/>
            <person name="Oren A."/>
            <person name="Chaudhuri R.R."/>
            <person name="La Ragione R."/>
            <person name="Hildebrand F."/>
            <person name="Pallen M.J."/>
        </authorList>
    </citation>
    <scope>NUCLEOTIDE SEQUENCE</scope>
    <source>
        <strain evidence="4">378</strain>
    </source>
</reference>
<protein>
    <submittedName>
        <fullName evidence="4">DUF2726 domain-containing protein</fullName>
    </submittedName>
</protein>
<name>A0A948TFT2_9GAMM</name>
<evidence type="ECO:0000256" key="1">
    <source>
        <dbReference type="SAM" id="MobiDB-lite"/>
    </source>
</evidence>
<evidence type="ECO:0000313" key="4">
    <source>
        <dbReference type="EMBL" id="MBU3844260.1"/>
    </source>
</evidence>
<sequence length="303" mass="34224">MDALFALLTSFMALSLSGKVMCLALGLLLFMALYWALPSRGNRKSSNSTETSSSKGKRSKAVSTKATKDKASSKGTAVAATAATARCTIPVKKQGLISRLLFGKRPTLRPPDPNKLNETLDFLDPNPEKDYRDFKHGRVTDHFNELIKPGSVMADNIPDLDETDEIFTAMLRAGAVTGKHHLVTNYEHQYLEKLRMWFGERYHVYCQVSVGSAVQINADVSSLNLPQRRTFAQKCNNMSFDFMLIDKRTDRIVCAIELDDPTHKRIDRKMRDRRLDRVCKAANIPIFHVTNLYQKPDISRIRI</sequence>
<dbReference type="AlphaFoldDB" id="A0A948TFT2"/>
<feature type="region of interest" description="Disordered" evidence="1">
    <location>
        <begin position="41"/>
        <end position="75"/>
    </location>
</feature>
<evidence type="ECO:0000256" key="2">
    <source>
        <dbReference type="SAM" id="Phobius"/>
    </source>
</evidence>
<dbReference type="EMBL" id="JAHLFE010000105">
    <property type="protein sequence ID" value="MBU3844260.1"/>
    <property type="molecule type" value="Genomic_DNA"/>
</dbReference>
<evidence type="ECO:0000313" key="5">
    <source>
        <dbReference type="Proteomes" id="UP000733611"/>
    </source>
</evidence>
<reference evidence="4" key="2">
    <citation type="submission" date="2021-04" db="EMBL/GenBank/DDBJ databases">
        <authorList>
            <person name="Gilroy R."/>
        </authorList>
    </citation>
    <scope>NUCLEOTIDE SEQUENCE</scope>
    <source>
        <strain evidence="4">378</strain>
    </source>
</reference>
<dbReference type="Pfam" id="PF10881">
    <property type="entry name" value="DUF2726"/>
    <property type="match status" value="1"/>
</dbReference>
<organism evidence="4 5">
    <name type="scientific">Candidatus Anaerobiospirillum pullicola</name>
    <dbReference type="NCBI Taxonomy" id="2838451"/>
    <lineage>
        <taxon>Bacteria</taxon>
        <taxon>Pseudomonadati</taxon>
        <taxon>Pseudomonadota</taxon>
        <taxon>Gammaproteobacteria</taxon>
        <taxon>Aeromonadales</taxon>
        <taxon>Succinivibrionaceae</taxon>
        <taxon>Anaerobiospirillum</taxon>
    </lineage>
</organism>
<keyword evidence="2" id="KW-1133">Transmembrane helix</keyword>
<keyword evidence="2" id="KW-0812">Transmembrane</keyword>
<keyword evidence="2" id="KW-0472">Membrane</keyword>
<accession>A0A948TFT2</accession>